<accession>A0ABT6DFC7</accession>
<keyword evidence="2" id="KW-1185">Reference proteome</keyword>
<evidence type="ECO:0000313" key="2">
    <source>
        <dbReference type="Proteomes" id="UP001152867"/>
    </source>
</evidence>
<organism evidence="1 2">
    <name type="scientific">Furfurilactobacillus milii</name>
    <dbReference type="NCBI Taxonomy" id="2888272"/>
    <lineage>
        <taxon>Bacteria</taxon>
        <taxon>Bacillati</taxon>
        <taxon>Bacillota</taxon>
        <taxon>Bacilli</taxon>
        <taxon>Lactobacillales</taxon>
        <taxon>Lactobacillaceae</taxon>
        <taxon>Furfurilactobacillus</taxon>
    </lineage>
</organism>
<dbReference type="EMBL" id="JANDJP010000019">
    <property type="protein sequence ID" value="MDF9914844.1"/>
    <property type="molecule type" value="Genomic_DNA"/>
</dbReference>
<gene>
    <name evidence="1" type="ORF">NNA32_11395</name>
</gene>
<proteinExistence type="predicted"/>
<protein>
    <submittedName>
        <fullName evidence="1">XRE family transcriptional regulator</fullName>
    </submittedName>
</protein>
<name>A0ABT6DFC7_9LACO</name>
<dbReference type="RefSeq" id="WP_178942814.1">
    <property type="nucleotide sequence ID" value="NZ_JAIWJF010000006.1"/>
</dbReference>
<comment type="caution">
    <text evidence="1">The sequence shown here is derived from an EMBL/GenBank/DDBJ whole genome shotgun (WGS) entry which is preliminary data.</text>
</comment>
<reference evidence="1" key="1">
    <citation type="submission" date="2022-06" db="EMBL/GenBank/DDBJ databases">
        <title>Antifungal cultures and metabolites of lactic acid bacteria for use in dairy fermentations.</title>
        <authorList>
            <person name="Zhao Z."/>
            <person name="Gaenzle M."/>
        </authorList>
    </citation>
    <scope>NUCLEOTIDE SEQUENCE</scope>
    <source>
        <strain evidence="1">FUA3126</strain>
    </source>
</reference>
<evidence type="ECO:0000313" key="1">
    <source>
        <dbReference type="EMBL" id="MDF9914844.1"/>
    </source>
</evidence>
<dbReference type="Proteomes" id="UP001152867">
    <property type="component" value="Unassembled WGS sequence"/>
</dbReference>
<sequence>MTEQDLAAGAAQITESIKIGLLKKHMTQVELANLIGEKPVQLNRAIHVDMSPKSIEIRAKIYKVLDL</sequence>